<reference evidence="11" key="1">
    <citation type="submission" date="2011-02" db="EMBL/GenBank/DDBJ databases">
        <title>The complete sequence of chromosome of Deinococcus proteolyticus DSM 20540.</title>
        <authorList>
            <consortium name="US DOE Joint Genome Institute (JGI-PGF)"/>
            <person name="Lucas S."/>
            <person name="Copeland A."/>
            <person name="Lapidus A."/>
            <person name="Bruce D."/>
            <person name="Goodwin L."/>
            <person name="Pitluck S."/>
            <person name="Kyrpides N."/>
            <person name="Mavromatis K."/>
            <person name="Pagani I."/>
            <person name="Ivanova N."/>
            <person name="Ovchinnikova G."/>
            <person name="Zeytun A."/>
            <person name="Detter J.C."/>
            <person name="Han C."/>
            <person name="Land M."/>
            <person name="Hauser L."/>
            <person name="Markowitz V."/>
            <person name="Cheng J.-F."/>
            <person name="Hugenholtz P."/>
            <person name="Woyke T."/>
            <person name="Wu D."/>
            <person name="Pukall R."/>
            <person name="Steenblock K."/>
            <person name="Brambilla E."/>
            <person name="Klenk H.-P."/>
            <person name="Eisen J.A."/>
        </authorList>
    </citation>
    <scope>NUCLEOTIDE SEQUENCE [LARGE SCALE GENOMIC DNA]</scope>
    <source>
        <strain evidence="11">ATCC 35074 / DSM 20540 / JCM 6276 / NBRC 101906 / NCIMB 13154 / VKM Ac-1939 / CCM 2703 / MRP</strain>
    </source>
</reference>
<dbReference type="Proteomes" id="UP000007718">
    <property type="component" value="Chromosome"/>
</dbReference>
<feature type="active site" description="Charge relay system" evidence="7">
    <location>
        <position position="150"/>
    </location>
</feature>
<dbReference type="GO" id="GO:0050567">
    <property type="term" value="F:glutaminyl-tRNA synthase (glutamine-hydrolyzing) activity"/>
    <property type="evidence" value="ECO:0007669"/>
    <property type="project" value="UniProtKB-UniRule"/>
</dbReference>
<comment type="function">
    <text evidence="7">Allows the formation of correctly charged Gln-tRNA(Gln) through the transamidation of misacylated Glu-tRNA(Gln) in organisms which lack glutaminyl-tRNA synthetase. The reaction takes place in the presence of glutamine and ATP through an activated gamma-phospho-Glu-tRNA(Gln).</text>
</comment>
<dbReference type="PANTHER" id="PTHR11895">
    <property type="entry name" value="TRANSAMIDASE"/>
    <property type="match status" value="1"/>
</dbReference>
<dbReference type="AlphaFoldDB" id="F0RK56"/>
<evidence type="ECO:0000256" key="4">
    <source>
        <dbReference type="ARBA" id="ARBA00022840"/>
    </source>
</evidence>
<reference evidence="10 11" key="2">
    <citation type="journal article" date="2012" name="Stand. Genomic Sci.">
        <title>Complete genome sequence of the orange-red pigmented, radioresistant Deinococcus proteolyticus type strain (MRP(T)).</title>
        <authorList>
            <person name="Copeland A."/>
            <person name="Zeytun A."/>
            <person name="Yassawong M."/>
            <person name="Nolan M."/>
            <person name="Lucas S."/>
            <person name="Hammon N."/>
            <person name="Deshpande S."/>
            <person name="Cheng J.F."/>
            <person name="Han C."/>
            <person name="Tapia R."/>
            <person name="Goodwin L.A."/>
            <person name="Pitluck S."/>
            <person name="Mavromatis K."/>
            <person name="Liolios K."/>
            <person name="Pagani I."/>
            <person name="Ivanova N."/>
            <person name="Mikhailova N."/>
            <person name="Pati A."/>
            <person name="Chen A."/>
            <person name="Palaniappan K."/>
            <person name="Land M."/>
            <person name="Hauser L."/>
            <person name="Jeffries C.D."/>
            <person name="Brambilla E.M."/>
            <person name="Rohde M."/>
            <person name="Sikorski J."/>
            <person name="Pukall R."/>
            <person name="Goker M."/>
            <person name="Detter J.C."/>
            <person name="Woyke T."/>
            <person name="Bristow J."/>
            <person name="Eisen J.A."/>
            <person name="Markowitz V."/>
            <person name="Hugenholtz P."/>
            <person name="Kyrpides N.C."/>
            <person name="Klenk H.P."/>
            <person name="Lapidus A."/>
        </authorList>
    </citation>
    <scope>NUCLEOTIDE SEQUENCE [LARGE SCALE GENOMIC DNA]</scope>
    <source>
        <strain evidence="11">ATCC 35074 / DSM 20540 / JCM 6276 / NBRC 101906 / NCIMB 13154 / VKM Ac-1939 / CCM 2703 / MRP</strain>
    </source>
</reference>
<dbReference type="EC" id="6.3.5.7" evidence="7"/>
<evidence type="ECO:0000313" key="11">
    <source>
        <dbReference type="Proteomes" id="UP000007718"/>
    </source>
</evidence>
<dbReference type="SUPFAM" id="SSF75304">
    <property type="entry name" value="Amidase signature (AS) enzymes"/>
    <property type="match status" value="1"/>
</dbReference>
<comment type="catalytic activity">
    <reaction evidence="6 7">
        <text>L-glutamyl-tRNA(Gln) + L-glutamine + ATP + H2O = L-glutaminyl-tRNA(Gln) + L-glutamate + ADP + phosphate + H(+)</text>
        <dbReference type="Rhea" id="RHEA:17521"/>
        <dbReference type="Rhea" id="RHEA-COMP:9681"/>
        <dbReference type="Rhea" id="RHEA-COMP:9684"/>
        <dbReference type="ChEBI" id="CHEBI:15377"/>
        <dbReference type="ChEBI" id="CHEBI:15378"/>
        <dbReference type="ChEBI" id="CHEBI:29985"/>
        <dbReference type="ChEBI" id="CHEBI:30616"/>
        <dbReference type="ChEBI" id="CHEBI:43474"/>
        <dbReference type="ChEBI" id="CHEBI:58359"/>
        <dbReference type="ChEBI" id="CHEBI:78520"/>
        <dbReference type="ChEBI" id="CHEBI:78521"/>
        <dbReference type="ChEBI" id="CHEBI:456216"/>
        <dbReference type="EC" id="6.3.5.7"/>
    </reaction>
</comment>
<keyword evidence="3 7" id="KW-0547">Nucleotide-binding</keyword>
<feature type="active site" description="Charge relay system" evidence="7">
    <location>
        <position position="75"/>
    </location>
</feature>
<gene>
    <name evidence="7" type="primary">gatA</name>
    <name evidence="10" type="ordered locus">Deipr_0445</name>
</gene>
<dbReference type="eggNOG" id="COG0154">
    <property type="taxonomic scope" value="Bacteria"/>
</dbReference>
<keyword evidence="11" id="KW-1185">Reference proteome</keyword>
<dbReference type="NCBIfam" id="TIGR00132">
    <property type="entry name" value="gatA"/>
    <property type="match status" value="1"/>
</dbReference>
<dbReference type="PANTHER" id="PTHR11895:SF151">
    <property type="entry name" value="GLUTAMYL-TRNA(GLN) AMIDOTRANSFERASE SUBUNIT A"/>
    <property type="match status" value="1"/>
</dbReference>
<protein>
    <recommendedName>
        <fullName evidence="7">Glutamyl-tRNA(Gln) amidotransferase subunit A</fullName>
        <shortName evidence="7">Glu-ADT subunit A</shortName>
        <ecNumber evidence="7">6.3.5.7</ecNumber>
    </recommendedName>
</protein>
<evidence type="ECO:0000256" key="7">
    <source>
        <dbReference type="HAMAP-Rule" id="MF_00120"/>
    </source>
</evidence>
<dbReference type="GO" id="GO:0030956">
    <property type="term" value="C:glutamyl-tRNA(Gln) amidotransferase complex"/>
    <property type="evidence" value="ECO:0007669"/>
    <property type="project" value="InterPro"/>
</dbReference>
<keyword evidence="2 7" id="KW-0436">Ligase</keyword>
<dbReference type="OrthoDB" id="9811471at2"/>
<comment type="similarity">
    <text evidence="1 7">Belongs to the amidase family. GatA subfamily.</text>
</comment>
<feature type="domain" description="Amidase" evidence="9">
    <location>
        <begin position="25"/>
        <end position="462"/>
    </location>
</feature>
<dbReference type="Gene3D" id="3.90.1300.10">
    <property type="entry name" value="Amidase signature (AS) domain"/>
    <property type="match status" value="1"/>
</dbReference>
<feature type="region of interest" description="Disordered" evidence="8">
    <location>
        <begin position="1"/>
        <end position="21"/>
    </location>
</feature>
<evidence type="ECO:0000256" key="5">
    <source>
        <dbReference type="ARBA" id="ARBA00022917"/>
    </source>
</evidence>
<evidence type="ECO:0000256" key="1">
    <source>
        <dbReference type="ARBA" id="ARBA00008069"/>
    </source>
</evidence>
<evidence type="ECO:0000256" key="3">
    <source>
        <dbReference type="ARBA" id="ARBA00022741"/>
    </source>
</evidence>
<dbReference type="KEGG" id="dpt:Deipr_0445"/>
<dbReference type="InterPro" id="IPR004412">
    <property type="entry name" value="GatA"/>
</dbReference>
<dbReference type="PROSITE" id="PS00571">
    <property type="entry name" value="AMIDASES"/>
    <property type="match status" value="1"/>
</dbReference>
<dbReference type="EMBL" id="CP002536">
    <property type="protein sequence ID" value="ADY25615.1"/>
    <property type="molecule type" value="Genomic_DNA"/>
</dbReference>
<dbReference type="STRING" id="693977.Deipr_0445"/>
<evidence type="ECO:0000256" key="6">
    <source>
        <dbReference type="ARBA" id="ARBA00047407"/>
    </source>
</evidence>
<sequence>MPSLPSPATQTAQAIRSGTVSPDTAVQESLRRIRAASELNAVLSEVETGEQVQALERRLAAGEALPLAGVPVIIKDNLNLRGTRTTCGSHMLEEYRSPYTATAVQRLIDAGAIVVGKANLDEFAMGSSNENSAFGPALNPWGKDRVPGGSSGGSAAAIAARLAPLTIGSDTGGSVRQPAALCGVYGMKPTYGRISRSGLVAYASSLDTVAPFALSAADLALTMQTMSGHDPQDATSLQEETRFDGPLDLSRLRVGLVREGQQGLTGGVQASLEQMRSALETAGATVSEVSLPHLKHAVATYYIVAMAEASSNLSRYDGMHYGRRAADSKGGAVPSMLHTREEFFGAEVQKRIMLGTFILSSGYSERYYTKALQVRRLIAEEFERAFEDYDVLLMPTSPFPAFGLGERISDPLAMYAADVNTVAINLAGIPALNVPAGFEAVEGERLPIGLQFAARAGADAQLVALAAALEAQEAVRLEVPEGYPEWGIG</sequence>
<evidence type="ECO:0000256" key="2">
    <source>
        <dbReference type="ARBA" id="ARBA00022598"/>
    </source>
</evidence>
<dbReference type="Pfam" id="PF01425">
    <property type="entry name" value="Amidase"/>
    <property type="match status" value="1"/>
</dbReference>
<feature type="active site" description="Acyl-ester intermediate" evidence="7">
    <location>
        <position position="174"/>
    </location>
</feature>
<evidence type="ECO:0000313" key="10">
    <source>
        <dbReference type="EMBL" id="ADY25615.1"/>
    </source>
</evidence>
<organism evidence="10 11">
    <name type="scientific">Deinococcus proteolyticus (strain ATCC 35074 / DSM 20540 / JCM 6276 / NBRC 101906 / NCIMB 13154 / VKM Ac-1939 / CCM 2703 / MRP)</name>
    <dbReference type="NCBI Taxonomy" id="693977"/>
    <lineage>
        <taxon>Bacteria</taxon>
        <taxon>Thermotogati</taxon>
        <taxon>Deinococcota</taxon>
        <taxon>Deinococci</taxon>
        <taxon>Deinococcales</taxon>
        <taxon>Deinococcaceae</taxon>
        <taxon>Deinococcus</taxon>
    </lineage>
</organism>
<name>F0RK56_DEIPM</name>
<dbReference type="InterPro" id="IPR000120">
    <property type="entry name" value="Amidase"/>
</dbReference>
<dbReference type="HOGENOM" id="CLU_009600_0_3_0"/>
<dbReference type="InterPro" id="IPR036928">
    <property type="entry name" value="AS_sf"/>
</dbReference>
<dbReference type="InterPro" id="IPR023631">
    <property type="entry name" value="Amidase_dom"/>
</dbReference>
<comment type="subunit">
    <text evidence="7">Heterotrimer of A, B and C subunits.</text>
</comment>
<proteinExistence type="inferred from homology"/>
<dbReference type="HAMAP" id="MF_00120">
    <property type="entry name" value="GatA"/>
    <property type="match status" value="1"/>
</dbReference>
<keyword evidence="10" id="KW-0808">Transferase</keyword>
<evidence type="ECO:0000256" key="8">
    <source>
        <dbReference type="SAM" id="MobiDB-lite"/>
    </source>
</evidence>
<dbReference type="InterPro" id="IPR020556">
    <property type="entry name" value="Amidase_CS"/>
</dbReference>
<dbReference type="GO" id="GO:0005524">
    <property type="term" value="F:ATP binding"/>
    <property type="evidence" value="ECO:0007669"/>
    <property type="project" value="UniProtKB-KW"/>
</dbReference>
<dbReference type="GO" id="GO:0006412">
    <property type="term" value="P:translation"/>
    <property type="evidence" value="ECO:0007669"/>
    <property type="project" value="UniProtKB-UniRule"/>
</dbReference>
<dbReference type="GO" id="GO:0016740">
    <property type="term" value="F:transferase activity"/>
    <property type="evidence" value="ECO:0007669"/>
    <property type="project" value="UniProtKB-KW"/>
</dbReference>
<keyword evidence="5 7" id="KW-0648">Protein biosynthesis</keyword>
<dbReference type="RefSeq" id="WP_013614224.1">
    <property type="nucleotide sequence ID" value="NC_015161.1"/>
</dbReference>
<keyword evidence="4 7" id="KW-0067">ATP-binding</keyword>
<evidence type="ECO:0000259" key="9">
    <source>
        <dbReference type="Pfam" id="PF01425"/>
    </source>
</evidence>
<accession>F0RK56</accession>